<protein>
    <recommendedName>
        <fullName evidence="2">Intracellular proteinase inhibitor BsuPI domain-containing protein</fullName>
    </recommendedName>
</protein>
<evidence type="ECO:0008006" key="2">
    <source>
        <dbReference type="Google" id="ProtNLM"/>
    </source>
</evidence>
<sequence>MRPTPANLCACAAAALAFAGCGGEDRRDAGVADRTYTVEVERAAFLPRQRLAQRNALVISVRNSGDETIPNLAVTVRGFADRPRGPREADLGRDLWIVDREPTGTTTAFEDTWTAGRLAPGRTAQLRWEVTPVVAGTHRLTYEIAPAVAGGAELELASGAAARGSLTVHVSAKPARARVDPRTGAVRRQE</sequence>
<gene>
    <name evidence="1" type="ORF">AVDCRST_MAG67-2622</name>
</gene>
<dbReference type="GO" id="GO:0005975">
    <property type="term" value="P:carbohydrate metabolic process"/>
    <property type="evidence" value="ECO:0007669"/>
    <property type="project" value="UniProtKB-ARBA"/>
</dbReference>
<dbReference type="EMBL" id="CADCVQ010000106">
    <property type="protein sequence ID" value="CAA9509340.1"/>
    <property type="molecule type" value="Genomic_DNA"/>
</dbReference>
<dbReference type="Gene3D" id="2.60.40.10">
    <property type="entry name" value="Immunoglobulins"/>
    <property type="match status" value="1"/>
</dbReference>
<evidence type="ECO:0000313" key="1">
    <source>
        <dbReference type="EMBL" id="CAA9509340.1"/>
    </source>
</evidence>
<dbReference type="PROSITE" id="PS51257">
    <property type="entry name" value="PROKAR_LIPOPROTEIN"/>
    <property type="match status" value="1"/>
</dbReference>
<reference evidence="1" key="1">
    <citation type="submission" date="2020-02" db="EMBL/GenBank/DDBJ databases">
        <authorList>
            <person name="Meier V. D."/>
        </authorList>
    </citation>
    <scope>NUCLEOTIDE SEQUENCE</scope>
    <source>
        <strain evidence="1">AVDCRST_MAG67</strain>
    </source>
</reference>
<dbReference type="AlphaFoldDB" id="A0A6J4SZQ6"/>
<proteinExistence type="predicted"/>
<dbReference type="InterPro" id="IPR013783">
    <property type="entry name" value="Ig-like_fold"/>
</dbReference>
<accession>A0A6J4SZQ6</accession>
<name>A0A6J4SZQ6_9ACTN</name>
<organism evidence="1">
    <name type="scientific">uncultured Solirubrobacteraceae bacterium</name>
    <dbReference type="NCBI Taxonomy" id="1162706"/>
    <lineage>
        <taxon>Bacteria</taxon>
        <taxon>Bacillati</taxon>
        <taxon>Actinomycetota</taxon>
        <taxon>Thermoleophilia</taxon>
        <taxon>Solirubrobacterales</taxon>
        <taxon>Solirubrobacteraceae</taxon>
        <taxon>environmental samples</taxon>
    </lineage>
</organism>